<evidence type="ECO:0000313" key="3">
    <source>
        <dbReference type="Proteomes" id="UP000030664"/>
    </source>
</evidence>
<comment type="caution">
    <text evidence="2">The sequence shown here is derived from an EMBL/GenBank/DDBJ whole genome shotgun (WGS) entry which is preliminary data.</text>
</comment>
<feature type="transmembrane region" description="Helical" evidence="1">
    <location>
        <begin position="27"/>
        <end position="46"/>
    </location>
</feature>
<evidence type="ECO:0000313" key="2">
    <source>
        <dbReference type="EMBL" id="KHE75060.1"/>
    </source>
</evidence>
<reference evidence="2 3" key="1">
    <citation type="submission" date="2014-09" db="EMBL/GenBank/DDBJ databases">
        <title>High-quality draft genome sequence of Kocuria marina SO9-6, an actinobacterium isolated from a copper mine.</title>
        <authorList>
            <person name="Castro D.B."/>
            <person name="Pereira L.B."/>
            <person name="Silva M.V."/>
            <person name="Silva B.P."/>
            <person name="Zanardi B.R."/>
            <person name="Carlos C."/>
            <person name="Belgini D.R."/>
            <person name="Limache E.G."/>
            <person name="Lacerda G.V."/>
            <person name="Nery M.B."/>
            <person name="Gomes M.B."/>
            <person name="Souza S."/>
            <person name="Silva T.M."/>
            <person name="Rodrigues V.D."/>
            <person name="Paulino L.C."/>
            <person name="Vicentini R."/>
            <person name="Ferraz L.F."/>
            <person name="Ottoboni L.M."/>
        </authorList>
    </citation>
    <scope>NUCLEOTIDE SEQUENCE [LARGE SCALE GENOMIC DNA]</scope>
    <source>
        <strain evidence="2 3">SO9-6</strain>
    </source>
</reference>
<evidence type="ECO:0000256" key="1">
    <source>
        <dbReference type="SAM" id="Phobius"/>
    </source>
</evidence>
<keyword evidence="1" id="KW-0472">Membrane</keyword>
<organism evidence="2 3">
    <name type="scientific">Kocuria marina</name>
    <dbReference type="NCBI Taxonomy" id="223184"/>
    <lineage>
        <taxon>Bacteria</taxon>
        <taxon>Bacillati</taxon>
        <taxon>Actinomycetota</taxon>
        <taxon>Actinomycetes</taxon>
        <taxon>Micrococcales</taxon>
        <taxon>Micrococcaceae</taxon>
        <taxon>Kocuria</taxon>
    </lineage>
</organism>
<sequence length="85" mass="9310">MSSLYLLSNVTVLAAEEGHSINEELHAMAPVFGIVAFILFLIMLFISMSFAPRGKAPAVGEYEDPAQLPAEEQAMLDRVHATPRH</sequence>
<proteinExistence type="predicted"/>
<dbReference type="AlphaFoldDB" id="A0A0B0DE88"/>
<protein>
    <submittedName>
        <fullName evidence="2">Uncharacterized protein</fullName>
    </submittedName>
</protein>
<dbReference type="eggNOG" id="ENOG502ZQT3">
    <property type="taxonomic scope" value="Bacteria"/>
</dbReference>
<accession>A0A0B0DE88</accession>
<keyword evidence="1" id="KW-0812">Transmembrane</keyword>
<name>A0A0B0DE88_9MICC</name>
<dbReference type="Proteomes" id="UP000030664">
    <property type="component" value="Unassembled WGS sequence"/>
</dbReference>
<dbReference type="STRING" id="223184.AS25_04780"/>
<keyword evidence="1" id="KW-1133">Transmembrane helix</keyword>
<gene>
    <name evidence="2" type="ORF">AS25_04780</name>
</gene>
<dbReference type="RefSeq" id="WP_035962170.1">
    <property type="nucleotide sequence ID" value="NZ_JAQDQN010000009.1"/>
</dbReference>
<dbReference type="EMBL" id="JROM01000016">
    <property type="protein sequence ID" value="KHE75060.1"/>
    <property type="molecule type" value="Genomic_DNA"/>
</dbReference>